<dbReference type="eggNOG" id="ENOG5032Z4E">
    <property type="taxonomic scope" value="Bacteria"/>
</dbReference>
<dbReference type="STRING" id="420662.Mpe_A3817"/>
<dbReference type="SUPFAM" id="SSF46955">
    <property type="entry name" value="Putative DNA-binding domain"/>
    <property type="match status" value="1"/>
</dbReference>
<dbReference type="HOGENOM" id="CLU_135566_0_0_4"/>
<dbReference type="KEGG" id="mpt:Mpe_A3817"/>
<reference evidence="2 3" key="1">
    <citation type="journal article" date="2007" name="J. Bacteriol.">
        <title>Whole-genome analysis of the methyl tert-butyl ether-degrading beta-proteobacterium Methylibium petroleiphilum PM1.</title>
        <authorList>
            <person name="Kane S.R."/>
            <person name="Chakicherla A.Y."/>
            <person name="Chain P.S.G."/>
            <person name="Schmidt R."/>
            <person name="Shin M.W."/>
            <person name="Legler T.C."/>
            <person name="Scow K.M."/>
            <person name="Larimer F.W."/>
            <person name="Lucas S.M."/>
            <person name="Richardson P.M."/>
            <person name="Hristova K.R."/>
        </authorList>
    </citation>
    <scope>NUCLEOTIDE SEQUENCE [LARGE SCALE GENOMIC DNA]</scope>
    <source>
        <strain evidence="3">ATCC BAA-1232 / LMG 22953 / PM1</strain>
    </source>
</reference>
<dbReference type="Gene3D" id="1.10.10.10">
    <property type="entry name" value="Winged helix-like DNA-binding domain superfamily/Winged helix DNA-binding domain"/>
    <property type="match status" value="1"/>
</dbReference>
<evidence type="ECO:0000313" key="3">
    <source>
        <dbReference type="Proteomes" id="UP000000366"/>
    </source>
</evidence>
<accession>A2SMI1</accession>
<sequence length="167" mass="18445">MPATRPNPRLAKIHRSYTVEEIAKLYGVHRNTVRAWIGRGLPTIDQRRPVLVLGSHLADYLQSRRTANKRPCRPDEIYCLRCRAPRAPAGGAVRYHPLTPTQGNLVGLCGCCGAGLNRRVSQAKLPLVQGVLSVMLPQAREHIDESALPSLNSDFVQDGTDHAKTPR</sequence>
<feature type="domain" description="Helix-turn-helix" evidence="1">
    <location>
        <begin position="17"/>
        <end position="65"/>
    </location>
</feature>
<dbReference type="Pfam" id="PF12728">
    <property type="entry name" value="HTH_17"/>
    <property type="match status" value="1"/>
</dbReference>
<proteinExistence type="predicted"/>
<dbReference type="EMBL" id="CP000555">
    <property type="protein sequence ID" value="ABM96770.1"/>
    <property type="molecule type" value="Genomic_DNA"/>
</dbReference>
<gene>
    <name evidence="2" type="ordered locus">Mpe_A3817</name>
</gene>
<evidence type="ECO:0000313" key="2">
    <source>
        <dbReference type="EMBL" id="ABM96770.1"/>
    </source>
</evidence>
<dbReference type="InterPro" id="IPR009061">
    <property type="entry name" value="DNA-bd_dom_put_sf"/>
</dbReference>
<organism evidence="2 3">
    <name type="scientific">Methylibium petroleiphilum (strain ATCC BAA-1232 / LMG 22953 / PM1)</name>
    <dbReference type="NCBI Taxonomy" id="420662"/>
    <lineage>
        <taxon>Bacteria</taxon>
        <taxon>Pseudomonadati</taxon>
        <taxon>Pseudomonadota</taxon>
        <taxon>Betaproteobacteria</taxon>
        <taxon>Burkholderiales</taxon>
        <taxon>Sphaerotilaceae</taxon>
        <taxon>Methylibium</taxon>
    </lineage>
</organism>
<dbReference type="Proteomes" id="UP000000366">
    <property type="component" value="Chromosome"/>
</dbReference>
<dbReference type="AlphaFoldDB" id="A2SMI1"/>
<dbReference type="InterPro" id="IPR036388">
    <property type="entry name" value="WH-like_DNA-bd_sf"/>
</dbReference>
<dbReference type="RefSeq" id="WP_011831390.1">
    <property type="nucleotide sequence ID" value="NC_008825.1"/>
</dbReference>
<keyword evidence="3" id="KW-1185">Reference proteome</keyword>
<name>A2SMI1_METPP</name>
<dbReference type="InterPro" id="IPR041657">
    <property type="entry name" value="HTH_17"/>
</dbReference>
<protein>
    <recommendedName>
        <fullName evidence="1">Helix-turn-helix domain-containing protein</fullName>
    </recommendedName>
</protein>
<evidence type="ECO:0000259" key="1">
    <source>
        <dbReference type="Pfam" id="PF12728"/>
    </source>
</evidence>